<accession>A0ABS8X3S9</accession>
<proteinExistence type="predicted"/>
<reference evidence="1 2" key="1">
    <citation type="journal article" date="2024" name="Pathogens">
        <title>Characterization of a Novel Species of Legionella Isolated from a Healthcare Facility: Legionella resiliens sp. nov.</title>
        <authorList>
            <person name="Cristino S."/>
            <person name="Pascale M.R."/>
            <person name="Marino F."/>
            <person name="Derelitto C."/>
            <person name="Salaris S."/>
            <person name="Orsini M."/>
            <person name="Squarzoni S."/>
            <person name="Grottola A."/>
            <person name="Girolamini L."/>
        </authorList>
    </citation>
    <scope>NUCLEOTIDE SEQUENCE [LARGE SCALE GENOMIC DNA]</scope>
    <source>
        <strain evidence="1 2">8cVS16</strain>
    </source>
</reference>
<sequence length="98" mass="11681">MRTIKNAKKEILKEIESYCIEHHLSLYAEITGKSSTYFINLFEKKYDRSFFRSSPIKSIAIDKNELKQLNHEKIHKIVLKIFEDHEEEEFHQGVGIKK</sequence>
<keyword evidence="2" id="KW-1185">Reference proteome</keyword>
<evidence type="ECO:0000313" key="2">
    <source>
        <dbReference type="Proteomes" id="UP001320170"/>
    </source>
</evidence>
<gene>
    <name evidence="1" type="ORF">LXO92_06175</name>
</gene>
<organism evidence="1 2">
    <name type="scientific">Legionella resiliens</name>
    <dbReference type="NCBI Taxonomy" id="2905958"/>
    <lineage>
        <taxon>Bacteria</taxon>
        <taxon>Pseudomonadati</taxon>
        <taxon>Pseudomonadota</taxon>
        <taxon>Gammaproteobacteria</taxon>
        <taxon>Legionellales</taxon>
        <taxon>Legionellaceae</taxon>
        <taxon>Legionella</taxon>
    </lineage>
</organism>
<dbReference type="Proteomes" id="UP001320170">
    <property type="component" value="Unassembled WGS sequence"/>
</dbReference>
<comment type="caution">
    <text evidence="1">The sequence shown here is derived from an EMBL/GenBank/DDBJ whole genome shotgun (WGS) entry which is preliminary data.</text>
</comment>
<dbReference type="EMBL" id="JAJTND010000004">
    <property type="protein sequence ID" value="MCE3531957.1"/>
    <property type="molecule type" value="Genomic_DNA"/>
</dbReference>
<protein>
    <submittedName>
        <fullName evidence="1">Uncharacterized protein</fullName>
    </submittedName>
</protein>
<evidence type="ECO:0000313" key="1">
    <source>
        <dbReference type="EMBL" id="MCE3531957.1"/>
    </source>
</evidence>
<name>A0ABS8X3S9_9GAMM</name>
<dbReference type="RefSeq" id="WP_232890611.1">
    <property type="nucleotide sequence ID" value="NZ_JAJSPM010000005.1"/>
</dbReference>